<evidence type="ECO:0000313" key="2">
    <source>
        <dbReference type="EMBL" id="AYD88927.1"/>
    </source>
</evidence>
<proteinExistence type="predicted"/>
<name>A0ABN5PQ36_9ACTO</name>
<keyword evidence="3" id="KW-1185">Reference proteome</keyword>
<keyword evidence="1" id="KW-0472">Membrane</keyword>
<evidence type="ECO:0000256" key="1">
    <source>
        <dbReference type="SAM" id="Phobius"/>
    </source>
</evidence>
<dbReference type="RefSeq" id="WP_120203150.1">
    <property type="nucleotide sequence ID" value="NZ_CP032514.1"/>
</dbReference>
<reference evidence="2 3" key="1">
    <citation type="submission" date="2018-09" db="EMBL/GenBank/DDBJ databases">
        <authorList>
            <person name="Li J."/>
        </authorList>
    </citation>
    <scope>NUCLEOTIDE SEQUENCE [LARGE SCALE GENOMIC DNA]</scope>
    <source>
        <strain evidence="2 3">2129</strain>
    </source>
</reference>
<gene>
    <name evidence="2" type="ORF">D5R93_00585</name>
</gene>
<dbReference type="Proteomes" id="UP000273001">
    <property type="component" value="Chromosome"/>
</dbReference>
<sequence length="179" mass="19511">MAGEGAPVPVPGSGVWWRRVVRAVVVAVVLVLVAAGARLWWENPSRRSVELPEGIEQGVVLEMSSSIGPLYANTGCLQTKGLRSQGHEWVGTMGWSRADPETGRPTGEEETFELRLGESFYAEGLGTVTLLAVNPPPIRTPLSSGDLLGGWTHRVNIVPEPGVVPEEPYWRLWHELLEV</sequence>
<protein>
    <submittedName>
        <fullName evidence="2">Uncharacterized protein</fullName>
    </submittedName>
</protein>
<dbReference type="EMBL" id="CP032514">
    <property type="protein sequence ID" value="AYD88927.1"/>
    <property type="molecule type" value="Genomic_DNA"/>
</dbReference>
<keyword evidence="1" id="KW-1133">Transmembrane helix</keyword>
<accession>A0ABN5PQ36</accession>
<organism evidence="2 3">
    <name type="scientific">Actinomyces lilanjuaniae</name>
    <dbReference type="NCBI Taxonomy" id="2321394"/>
    <lineage>
        <taxon>Bacteria</taxon>
        <taxon>Bacillati</taxon>
        <taxon>Actinomycetota</taxon>
        <taxon>Actinomycetes</taxon>
        <taxon>Actinomycetales</taxon>
        <taxon>Actinomycetaceae</taxon>
        <taxon>Actinomyces</taxon>
    </lineage>
</organism>
<keyword evidence="1" id="KW-0812">Transmembrane</keyword>
<evidence type="ECO:0000313" key="3">
    <source>
        <dbReference type="Proteomes" id="UP000273001"/>
    </source>
</evidence>
<feature type="transmembrane region" description="Helical" evidence="1">
    <location>
        <begin position="20"/>
        <end position="41"/>
    </location>
</feature>